<dbReference type="PANTHER" id="PTHR30146:SF95">
    <property type="entry name" value="RIBOSE OPERON REPRESSOR"/>
    <property type="match status" value="1"/>
</dbReference>
<organism evidence="6 7">
    <name type="scientific">Candidatus Onthocola gallistercoris</name>
    <dbReference type="NCBI Taxonomy" id="2840876"/>
    <lineage>
        <taxon>Bacteria</taxon>
        <taxon>Bacillati</taxon>
        <taxon>Bacillota</taxon>
        <taxon>Bacilli</taxon>
        <taxon>Candidatus Onthocola</taxon>
    </lineage>
</organism>
<evidence type="ECO:0000256" key="4">
    <source>
        <dbReference type="ARBA" id="ARBA00023163"/>
    </source>
</evidence>
<dbReference type="SMART" id="SM00354">
    <property type="entry name" value="HTH_LACI"/>
    <property type="match status" value="1"/>
</dbReference>
<dbReference type="PANTHER" id="PTHR30146">
    <property type="entry name" value="LACI-RELATED TRANSCRIPTIONAL REPRESSOR"/>
    <property type="match status" value="1"/>
</dbReference>
<sequence length="329" mass="37033">MATIQDIADEVGISKAAVSRILNHKGSFNPETIRKVERAAKRLNYKTIHMLKQENETEGKTIALIFPPSDSPYYGIYTMLIEQAAYSYGYDLLLCTSLFKEKSEEESLWELKNKNVSGILLGNFVKDTALLTKLDIPVVTVGFKADDAICSVTPDNDSCGHIAARHLTGRGCRNLLYLTRFPEGLKYDLRYKGFLEEARKRGANVWPYQVGIEMDMQRDVPGIITEMSMKHPEADGVFSETFRLAAMFYRTYTDLGYRVPQDIKIVGYGNAYMASYSSPRLTIVRENTSQMAEQAVATLVDRIENGPSENLDRENEIHIPVSLEVGQTT</sequence>
<evidence type="ECO:0000313" key="6">
    <source>
        <dbReference type="EMBL" id="HIU02360.1"/>
    </source>
</evidence>
<dbReference type="InterPro" id="IPR010982">
    <property type="entry name" value="Lambda_DNA-bd_dom_sf"/>
</dbReference>
<feature type="domain" description="HTH lacI-type" evidence="5">
    <location>
        <begin position="2"/>
        <end position="46"/>
    </location>
</feature>
<evidence type="ECO:0000259" key="5">
    <source>
        <dbReference type="PROSITE" id="PS50932"/>
    </source>
</evidence>
<dbReference type="SUPFAM" id="SSF47413">
    <property type="entry name" value="lambda repressor-like DNA-binding domains"/>
    <property type="match status" value="1"/>
</dbReference>
<comment type="caution">
    <text evidence="6">The sequence shown here is derived from an EMBL/GenBank/DDBJ whole genome shotgun (WGS) entry which is preliminary data.</text>
</comment>
<dbReference type="EMBL" id="DVLT01000027">
    <property type="protein sequence ID" value="HIU02360.1"/>
    <property type="molecule type" value="Genomic_DNA"/>
</dbReference>
<keyword evidence="1" id="KW-0678">Repressor</keyword>
<dbReference type="Gene3D" id="1.10.260.40">
    <property type="entry name" value="lambda repressor-like DNA-binding domains"/>
    <property type="match status" value="1"/>
</dbReference>
<gene>
    <name evidence="6" type="ORF">IAB63_03795</name>
</gene>
<evidence type="ECO:0000256" key="3">
    <source>
        <dbReference type="ARBA" id="ARBA00023125"/>
    </source>
</evidence>
<dbReference type="GO" id="GO:0003700">
    <property type="term" value="F:DNA-binding transcription factor activity"/>
    <property type="evidence" value="ECO:0007669"/>
    <property type="project" value="TreeGrafter"/>
</dbReference>
<keyword evidence="4" id="KW-0804">Transcription</keyword>
<evidence type="ECO:0000313" key="7">
    <source>
        <dbReference type="Proteomes" id="UP000824164"/>
    </source>
</evidence>
<dbReference type="InterPro" id="IPR046335">
    <property type="entry name" value="LacI/GalR-like_sensor"/>
</dbReference>
<protein>
    <submittedName>
        <fullName evidence="6">LacI family DNA-binding transcriptional regulator</fullName>
    </submittedName>
</protein>
<dbReference type="Gene3D" id="3.40.50.2300">
    <property type="match status" value="2"/>
</dbReference>
<accession>A0A9D1KXD6</accession>
<dbReference type="Pfam" id="PF00356">
    <property type="entry name" value="LacI"/>
    <property type="match status" value="1"/>
</dbReference>
<keyword evidence="2" id="KW-0805">Transcription regulation</keyword>
<evidence type="ECO:0000256" key="2">
    <source>
        <dbReference type="ARBA" id="ARBA00023015"/>
    </source>
</evidence>
<dbReference type="Proteomes" id="UP000824164">
    <property type="component" value="Unassembled WGS sequence"/>
</dbReference>
<keyword evidence="3 6" id="KW-0238">DNA-binding</keyword>
<reference evidence="6" key="2">
    <citation type="journal article" date="2021" name="PeerJ">
        <title>Extensive microbial diversity within the chicken gut microbiome revealed by metagenomics and culture.</title>
        <authorList>
            <person name="Gilroy R."/>
            <person name="Ravi A."/>
            <person name="Getino M."/>
            <person name="Pursley I."/>
            <person name="Horton D.L."/>
            <person name="Alikhan N.F."/>
            <person name="Baker D."/>
            <person name="Gharbi K."/>
            <person name="Hall N."/>
            <person name="Watson M."/>
            <person name="Adriaenssens E.M."/>
            <person name="Foster-Nyarko E."/>
            <person name="Jarju S."/>
            <person name="Secka A."/>
            <person name="Antonio M."/>
            <person name="Oren A."/>
            <person name="Chaudhuri R.R."/>
            <person name="La Ragione R."/>
            <person name="Hildebrand F."/>
            <person name="Pallen M.J."/>
        </authorList>
    </citation>
    <scope>NUCLEOTIDE SEQUENCE</scope>
    <source>
        <strain evidence="6">CHK187-14744</strain>
    </source>
</reference>
<reference evidence="6" key="1">
    <citation type="submission" date="2020-10" db="EMBL/GenBank/DDBJ databases">
        <authorList>
            <person name="Gilroy R."/>
        </authorList>
    </citation>
    <scope>NUCLEOTIDE SEQUENCE</scope>
    <source>
        <strain evidence="6">CHK187-14744</strain>
    </source>
</reference>
<name>A0A9D1KXD6_9FIRM</name>
<evidence type="ECO:0000256" key="1">
    <source>
        <dbReference type="ARBA" id="ARBA00022491"/>
    </source>
</evidence>
<dbReference type="InterPro" id="IPR028082">
    <property type="entry name" value="Peripla_BP_I"/>
</dbReference>
<dbReference type="PROSITE" id="PS50932">
    <property type="entry name" value="HTH_LACI_2"/>
    <property type="match status" value="1"/>
</dbReference>
<dbReference type="AlphaFoldDB" id="A0A9D1KXD6"/>
<dbReference type="InterPro" id="IPR000843">
    <property type="entry name" value="HTH_LacI"/>
</dbReference>
<dbReference type="CDD" id="cd01392">
    <property type="entry name" value="HTH_LacI"/>
    <property type="match status" value="1"/>
</dbReference>
<dbReference type="SUPFAM" id="SSF53822">
    <property type="entry name" value="Periplasmic binding protein-like I"/>
    <property type="match status" value="1"/>
</dbReference>
<proteinExistence type="predicted"/>
<dbReference type="GO" id="GO:0000976">
    <property type="term" value="F:transcription cis-regulatory region binding"/>
    <property type="evidence" value="ECO:0007669"/>
    <property type="project" value="TreeGrafter"/>
</dbReference>
<dbReference type="Pfam" id="PF13377">
    <property type="entry name" value="Peripla_BP_3"/>
    <property type="match status" value="1"/>
</dbReference>